<dbReference type="AlphaFoldDB" id="A0AAI8YT33"/>
<evidence type="ECO:0000256" key="1">
    <source>
        <dbReference type="SAM" id="MobiDB-lite"/>
    </source>
</evidence>
<protein>
    <submittedName>
        <fullName evidence="2">Uncharacterized protein</fullName>
    </submittedName>
</protein>
<name>A0AAI8YT33_9PEZI</name>
<sequence>MADSRSAQDRLHLGNMFNSGYSAAERLNSEPSPQLFKDRKLKQGDDDDDGAALSTTFVVAGNPARISKAKAGPEQGGNTTPLALDRGLELDATLKSDCSLLTVREV</sequence>
<comment type="caution">
    <text evidence="2">The sequence shown here is derived from an EMBL/GenBank/DDBJ whole genome shotgun (WGS) entry which is preliminary data.</text>
</comment>
<organism evidence="2 3">
    <name type="scientific">Lecanosticta acicola</name>
    <dbReference type="NCBI Taxonomy" id="111012"/>
    <lineage>
        <taxon>Eukaryota</taxon>
        <taxon>Fungi</taxon>
        <taxon>Dikarya</taxon>
        <taxon>Ascomycota</taxon>
        <taxon>Pezizomycotina</taxon>
        <taxon>Dothideomycetes</taxon>
        <taxon>Dothideomycetidae</taxon>
        <taxon>Mycosphaerellales</taxon>
        <taxon>Mycosphaerellaceae</taxon>
        <taxon>Lecanosticta</taxon>
    </lineage>
</organism>
<keyword evidence="3" id="KW-1185">Reference proteome</keyword>
<accession>A0AAI8YT33</accession>
<evidence type="ECO:0000313" key="3">
    <source>
        <dbReference type="Proteomes" id="UP001296104"/>
    </source>
</evidence>
<dbReference type="Proteomes" id="UP001296104">
    <property type="component" value="Unassembled WGS sequence"/>
</dbReference>
<gene>
    <name evidence="2" type="ORF">LECACI_7A001482</name>
</gene>
<proteinExistence type="predicted"/>
<feature type="region of interest" description="Disordered" evidence="1">
    <location>
        <begin position="26"/>
        <end position="51"/>
    </location>
</feature>
<reference evidence="2" key="1">
    <citation type="submission" date="2023-11" db="EMBL/GenBank/DDBJ databases">
        <authorList>
            <person name="Alioto T."/>
            <person name="Alioto T."/>
            <person name="Gomez Garrido J."/>
        </authorList>
    </citation>
    <scope>NUCLEOTIDE SEQUENCE</scope>
</reference>
<evidence type="ECO:0000313" key="2">
    <source>
        <dbReference type="EMBL" id="CAK3840033.1"/>
    </source>
</evidence>
<dbReference type="EMBL" id="CAVMBE010000005">
    <property type="protein sequence ID" value="CAK3840033.1"/>
    <property type="molecule type" value="Genomic_DNA"/>
</dbReference>